<dbReference type="Gene3D" id="3.90.1570.30">
    <property type="match status" value="1"/>
</dbReference>
<dbReference type="SUPFAM" id="SSF53335">
    <property type="entry name" value="S-adenosyl-L-methionine-dependent methyltransferases"/>
    <property type="match status" value="1"/>
</dbReference>
<comment type="caution">
    <text evidence="7">The sequence shown here is derived from an EMBL/GenBank/DDBJ whole genome shotgun (WGS) entry which is preliminary data.</text>
</comment>
<dbReference type="InterPro" id="IPR002052">
    <property type="entry name" value="DNA_methylase_N6_adenine_CS"/>
</dbReference>
<dbReference type="Pfam" id="PF07669">
    <property type="entry name" value="Eco57I"/>
    <property type="match status" value="1"/>
</dbReference>
<evidence type="ECO:0000256" key="1">
    <source>
        <dbReference type="ARBA" id="ARBA00011900"/>
    </source>
</evidence>
<comment type="catalytic activity">
    <reaction evidence="5">
        <text>a 2'-deoxyadenosine in DNA + S-adenosyl-L-methionine = an N(6)-methyl-2'-deoxyadenosine in DNA + S-adenosyl-L-homocysteine + H(+)</text>
        <dbReference type="Rhea" id="RHEA:15197"/>
        <dbReference type="Rhea" id="RHEA-COMP:12418"/>
        <dbReference type="Rhea" id="RHEA-COMP:12419"/>
        <dbReference type="ChEBI" id="CHEBI:15378"/>
        <dbReference type="ChEBI" id="CHEBI:57856"/>
        <dbReference type="ChEBI" id="CHEBI:59789"/>
        <dbReference type="ChEBI" id="CHEBI:90615"/>
        <dbReference type="ChEBI" id="CHEBI:90616"/>
        <dbReference type="EC" id="2.1.1.72"/>
    </reaction>
</comment>
<dbReference type="GO" id="GO:0003676">
    <property type="term" value="F:nucleic acid binding"/>
    <property type="evidence" value="ECO:0007669"/>
    <property type="project" value="InterPro"/>
</dbReference>
<keyword evidence="8" id="KW-1185">Reference proteome</keyword>
<evidence type="ECO:0000313" key="7">
    <source>
        <dbReference type="EMBL" id="RPF58212.1"/>
    </source>
</evidence>
<evidence type="ECO:0000256" key="3">
    <source>
        <dbReference type="ARBA" id="ARBA00022679"/>
    </source>
</evidence>
<dbReference type="InterPro" id="IPR029063">
    <property type="entry name" value="SAM-dependent_MTases_sf"/>
</dbReference>
<name>A0A3N5CDG4_9BACL</name>
<proteinExistence type="predicted"/>
<dbReference type="GO" id="GO:0009007">
    <property type="term" value="F:site-specific DNA-methyltransferase (adenine-specific) activity"/>
    <property type="evidence" value="ECO:0007669"/>
    <property type="project" value="UniProtKB-EC"/>
</dbReference>
<evidence type="ECO:0000313" key="8">
    <source>
        <dbReference type="Proteomes" id="UP000277108"/>
    </source>
</evidence>
<dbReference type="GO" id="GO:0032259">
    <property type="term" value="P:methylation"/>
    <property type="evidence" value="ECO:0007669"/>
    <property type="project" value="UniProtKB-KW"/>
</dbReference>
<accession>A0A3N5CDG4</accession>
<dbReference type="Gene3D" id="3.40.50.150">
    <property type="entry name" value="Vaccinia Virus protein VP39"/>
    <property type="match status" value="1"/>
</dbReference>
<dbReference type="PRINTS" id="PR00507">
    <property type="entry name" value="N12N6MTFRASE"/>
</dbReference>
<dbReference type="InterPro" id="IPR011639">
    <property type="entry name" value="MethylTrfase_TaqI-like_dom"/>
</dbReference>
<dbReference type="OrthoDB" id="32195at2"/>
<dbReference type="EMBL" id="RKRK01000002">
    <property type="protein sequence ID" value="RPF58212.1"/>
    <property type="molecule type" value="Genomic_DNA"/>
</dbReference>
<evidence type="ECO:0000256" key="5">
    <source>
        <dbReference type="ARBA" id="ARBA00047942"/>
    </source>
</evidence>
<organism evidence="7 8">
    <name type="scientific">Abyssicoccus albus</name>
    <dbReference type="NCBI Taxonomy" id="1817405"/>
    <lineage>
        <taxon>Bacteria</taxon>
        <taxon>Bacillati</taxon>
        <taxon>Bacillota</taxon>
        <taxon>Bacilli</taxon>
        <taxon>Bacillales</taxon>
        <taxon>Abyssicoccaceae</taxon>
    </lineage>
</organism>
<keyword evidence="3" id="KW-0808">Transferase</keyword>
<dbReference type="GO" id="GO:0006304">
    <property type="term" value="P:DNA modification"/>
    <property type="evidence" value="ECO:0007669"/>
    <property type="project" value="InterPro"/>
</dbReference>
<dbReference type="RefSeq" id="WP_123807647.1">
    <property type="nucleotide sequence ID" value="NZ_RKRK01000002.1"/>
</dbReference>
<dbReference type="PANTHER" id="PTHR33841">
    <property type="entry name" value="DNA METHYLTRANSFERASE YEEA-RELATED"/>
    <property type="match status" value="1"/>
</dbReference>
<dbReference type="AlphaFoldDB" id="A0A3N5CDG4"/>
<gene>
    <name evidence="7" type="ORF">EDD62_0854</name>
</gene>
<evidence type="ECO:0000256" key="4">
    <source>
        <dbReference type="ARBA" id="ARBA00022691"/>
    </source>
</evidence>
<keyword evidence="2 7" id="KW-0489">Methyltransferase</keyword>
<feature type="domain" description="Type II methyltransferase M.TaqI-like" evidence="6">
    <location>
        <begin position="431"/>
        <end position="611"/>
    </location>
</feature>
<dbReference type="InterPro" id="IPR050953">
    <property type="entry name" value="N4_N6_ade-DNA_methylase"/>
</dbReference>
<dbReference type="Proteomes" id="UP000277108">
    <property type="component" value="Unassembled WGS sequence"/>
</dbReference>
<protein>
    <recommendedName>
        <fullName evidence="1">site-specific DNA-methyltransferase (adenine-specific)</fullName>
        <ecNumber evidence="1">2.1.1.72</ecNumber>
    </recommendedName>
</protein>
<dbReference type="EC" id="2.1.1.72" evidence="1"/>
<reference evidence="7 8" key="1">
    <citation type="submission" date="2018-11" db="EMBL/GenBank/DDBJ databases">
        <title>Genomic Encyclopedia of Type Strains, Phase IV (KMG-IV): sequencing the most valuable type-strain genomes for metagenomic binning, comparative biology and taxonomic classification.</title>
        <authorList>
            <person name="Goeker M."/>
        </authorList>
    </citation>
    <scope>NUCLEOTIDE SEQUENCE [LARGE SCALE GENOMIC DNA]</scope>
    <source>
        <strain evidence="7 8">DSM 29158</strain>
    </source>
</reference>
<dbReference type="PANTHER" id="PTHR33841:SF1">
    <property type="entry name" value="DNA METHYLTRANSFERASE A"/>
    <property type="match status" value="1"/>
</dbReference>
<dbReference type="PROSITE" id="PS00092">
    <property type="entry name" value="N6_MTASE"/>
    <property type="match status" value="1"/>
</dbReference>
<sequence length="969" mass="114462">MNKNKIKKLIDKFSDLSTEQIRNINEQTLRQEYLDIFLKELGWDVTNSDNLPYSERSVIIEEFVSEAERPDYSLRKYGQSKFFLEAKRPKIDILTHQNSILQAKKYAWNANHKIVVLSNFENLVIYQTFMMPDENEDNLNRKFRYKHYHYKDYVTKFDEIYKLLSRESVETGYFDEWTDKITPDSATKDNLDNVFLEKINNWRLLLANDLYESKEKQYENKEILNIAVQKLLNQIVFLRFAEDNQLEESQILYRLLNEEIKTKNFLKHLDRKYNAEIFNDKTIQFIKTSTLDDIVQELYYPQSSFDFSIIPLEILSKMYEMYLQTEIEVINGNVTLEPTKDIKIKSVVSTPEEIVKYMVKESLADKLKNKNLNEIFNMKILDIATGSGTFLIEAYNIIESYLIDYYSRTLKRPASPLIVPYQSKLRIIKEMLYGLDINILATQLTRFSLLLRVLRHESRQKHEPYPILPNLKSNILHGNSLVSLNDLDISELSVEKIKDIAPKYEELPESFDVILGNPPYLKTEHIKNATTKEEIQVYKNKYISYYRQYDKYFLFIEKALNYLMKSNMETTTTLIVPNKFINSNSGLKLREYIQKNKALKKIINFKYTQLFENVTIYVCILTLEIGKDAFQYMEVKELEDIHLKTPTIYETKLLTKEGWFLVDDINKRDLYEFAIRNFPKITDEIIVSNGIQTSKNAVYIIDESEIVSEDDTTICFKKNNREYEIEKGILNKYYKKTSNQSIGKSYQKLESKSYVIFPYDKGITYNIDFMQNQFPLAWKYLNDHKKELSSRKMSGGEPSHWYRFGRSQHLKELNQDKLIVGVMSKEPNFNIDRQNYLISSGGTAGYIAIMPKENSLYSIEYLQAWFSHSFTDMIFKVIGSNFEGEYYTHGTYLYDAIPLLPINFESSEEKRYYHLINRYVRDIEKINHLIEGEVVESNIVIFNKKKSVLINKINKIIDALLEKKVVESK</sequence>
<evidence type="ECO:0000259" key="6">
    <source>
        <dbReference type="Pfam" id="PF07669"/>
    </source>
</evidence>
<keyword evidence="4" id="KW-0949">S-adenosyl-L-methionine</keyword>
<evidence type="ECO:0000256" key="2">
    <source>
        <dbReference type="ARBA" id="ARBA00022603"/>
    </source>
</evidence>